<organism evidence="1 2">
    <name type="scientific">Flammeovirga yaeyamensis</name>
    <dbReference type="NCBI Taxonomy" id="367791"/>
    <lineage>
        <taxon>Bacteria</taxon>
        <taxon>Pseudomonadati</taxon>
        <taxon>Bacteroidota</taxon>
        <taxon>Cytophagia</taxon>
        <taxon>Cytophagales</taxon>
        <taxon>Flammeovirgaceae</taxon>
        <taxon>Flammeovirga</taxon>
    </lineage>
</organism>
<dbReference type="PANTHER" id="PTHR39473:SF1">
    <property type="entry name" value="DINB-LIKE DOMAIN-CONTAINING PROTEIN"/>
    <property type="match status" value="1"/>
</dbReference>
<dbReference type="SUPFAM" id="SSF109854">
    <property type="entry name" value="DinB/YfiT-like putative metalloenzymes"/>
    <property type="match status" value="1"/>
</dbReference>
<evidence type="ECO:0000313" key="1">
    <source>
        <dbReference type="EMBL" id="QWG02320.1"/>
    </source>
</evidence>
<name>A0AAX1N466_9BACT</name>
<dbReference type="KEGG" id="fya:KMW28_01680"/>
<gene>
    <name evidence="1" type="ORF">KMW28_01680</name>
</gene>
<dbReference type="PANTHER" id="PTHR39473">
    <property type="match status" value="1"/>
</dbReference>
<dbReference type="Proteomes" id="UP000678679">
    <property type="component" value="Chromosome 1"/>
</dbReference>
<reference evidence="1 2" key="1">
    <citation type="submission" date="2021-05" db="EMBL/GenBank/DDBJ databases">
        <title>Comparative genomic studies on the polysaccharide-degrading batcterial strains of the Flammeovirga genus.</title>
        <authorList>
            <person name="Zewei F."/>
            <person name="Zheng Z."/>
            <person name="Yu L."/>
            <person name="Ruyue G."/>
            <person name="Yanhong M."/>
            <person name="Yuanyuan C."/>
            <person name="Jingyan G."/>
            <person name="Wenjun H."/>
        </authorList>
    </citation>
    <scope>NUCLEOTIDE SEQUENCE [LARGE SCALE GENOMIC DNA]</scope>
    <source>
        <strain evidence="1 2">NBRC:100898</strain>
    </source>
</reference>
<dbReference type="AlphaFoldDB" id="A0AAX1N466"/>
<dbReference type="EMBL" id="CP076132">
    <property type="protein sequence ID" value="QWG02320.1"/>
    <property type="molecule type" value="Genomic_DNA"/>
</dbReference>
<accession>A0AAX1N466</accession>
<dbReference type="InterPro" id="IPR034660">
    <property type="entry name" value="DinB/YfiT-like"/>
</dbReference>
<protein>
    <submittedName>
        <fullName evidence="1">DinB family protein</fullName>
    </submittedName>
</protein>
<sequence length="173" mass="19909">MNHQVTHSAIELCAQLNDLLTQISDDQFSASLPLFSGASIGQHTRHIVEFYQCLLQSVTNNKNVCYEDRERSMPLESERSYAIQVLEELQQGLTIVDEYPSFIKLEVKDFDDDLNNKDWVSDSTVAREMHYCNEHTVHHLAIIKVGLNHYFPDVKLKEIFGVAKSTYAYRKGK</sequence>
<keyword evidence="2" id="KW-1185">Reference proteome</keyword>
<evidence type="ECO:0000313" key="2">
    <source>
        <dbReference type="Proteomes" id="UP000678679"/>
    </source>
</evidence>
<proteinExistence type="predicted"/>
<dbReference type="RefSeq" id="WP_169664758.1">
    <property type="nucleotide sequence ID" value="NZ_CP076132.1"/>
</dbReference>